<dbReference type="AlphaFoldDB" id="A0A496PKH0"/>
<evidence type="ECO:0000256" key="1">
    <source>
        <dbReference type="SAM" id="MobiDB-lite"/>
    </source>
</evidence>
<accession>A0A496PKH0</accession>
<dbReference type="InterPro" id="IPR019933">
    <property type="entry name" value="DivIVA_domain"/>
</dbReference>
<dbReference type="EMBL" id="QQXL01000003">
    <property type="protein sequence ID" value="RKW70897.1"/>
    <property type="molecule type" value="Genomic_DNA"/>
</dbReference>
<sequence>MNQDAAHPGEEAPSLFPRVADNEFGYDPAQVERFLQAARATYEGQQADDAVTSSVVRRTTFDPVRGGFEPREVDGALDRLEDVFAARERNAMVQEQGQERWIEGIAQVSGVLRARLHREPGERFRRPSRKNVPSYAIEDVDAMCDRLIDYFERDVPLSVDDVRRAVFGRAMGDEGYEENQVDAFLDRTIELMASID</sequence>
<evidence type="ECO:0000313" key="3">
    <source>
        <dbReference type="Proteomes" id="UP000273119"/>
    </source>
</evidence>
<protein>
    <submittedName>
        <fullName evidence="2">DivIVA domain-containing protein</fullName>
    </submittedName>
</protein>
<evidence type="ECO:0000313" key="2">
    <source>
        <dbReference type="EMBL" id="RKW70897.1"/>
    </source>
</evidence>
<gene>
    <name evidence="2" type="ORF">DWQ67_06475</name>
</gene>
<feature type="region of interest" description="Disordered" evidence="1">
    <location>
        <begin position="1"/>
        <end position="21"/>
    </location>
</feature>
<dbReference type="Proteomes" id="UP000273119">
    <property type="component" value="Unassembled WGS sequence"/>
</dbReference>
<dbReference type="NCBIfam" id="TIGR03543">
    <property type="entry name" value="divI1A_rptt_fam"/>
    <property type="match status" value="1"/>
</dbReference>
<dbReference type="Gene3D" id="6.10.250.660">
    <property type="match status" value="1"/>
</dbReference>
<keyword evidence="3" id="KW-1185">Reference proteome</keyword>
<comment type="caution">
    <text evidence="2">The sequence shown here is derived from an EMBL/GenBank/DDBJ whole genome shotgun (WGS) entry which is preliminary data.</text>
</comment>
<proteinExistence type="predicted"/>
<name>A0A496PKH0_9MICC</name>
<dbReference type="NCBIfam" id="TIGR03544">
    <property type="entry name" value="DivI1A_domain"/>
    <property type="match status" value="2"/>
</dbReference>
<reference evidence="2 3" key="1">
    <citation type="submission" date="2018-07" db="EMBL/GenBank/DDBJ databases">
        <title>Arthrobacter sp. nov., isolated from raw cow's milk with high bacterial count.</title>
        <authorList>
            <person name="Hahne J."/>
            <person name="Isele D."/>
            <person name="Lipski A."/>
        </authorList>
    </citation>
    <scope>NUCLEOTIDE SEQUENCE [LARGE SCALE GENOMIC DNA]</scope>
    <source>
        <strain evidence="2 3">JZ R-183</strain>
    </source>
</reference>
<dbReference type="InterPro" id="IPR019932">
    <property type="entry name" value="CHP03543"/>
</dbReference>
<organism evidence="2 3">
    <name type="scientific">Galactobacter caseinivorans</name>
    <dbReference type="NCBI Taxonomy" id="2676123"/>
    <lineage>
        <taxon>Bacteria</taxon>
        <taxon>Bacillati</taxon>
        <taxon>Actinomycetota</taxon>
        <taxon>Actinomycetes</taxon>
        <taxon>Micrococcales</taxon>
        <taxon>Micrococcaceae</taxon>
        <taxon>Galactobacter</taxon>
    </lineage>
</organism>